<accession>A0A9X4SLJ0</accession>
<feature type="chain" id="PRO_5040953519" evidence="1">
    <location>
        <begin position="18"/>
        <end position="83"/>
    </location>
</feature>
<keyword evidence="3" id="KW-1185">Reference proteome</keyword>
<keyword evidence="1" id="KW-0732">Signal</keyword>
<reference evidence="2" key="1">
    <citation type="submission" date="2016-03" db="EMBL/GenBank/DDBJ databases">
        <title>Co-evolution between Pasteurellaceae and their hosts.</title>
        <authorList>
            <person name="Hansen M.J."/>
            <person name="Bojesen A.M."/>
            <person name="Planet P."/>
        </authorList>
    </citation>
    <scope>NUCLEOTIDE SEQUENCE</scope>
    <source>
        <strain evidence="2">146/S8/89</strain>
    </source>
</reference>
<organism evidence="2 3">
    <name type="scientific">Volucribacter amazonae</name>
    <dbReference type="NCBI Taxonomy" id="256731"/>
    <lineage>
        <taxon>Bacteria</taxon>
        <taxon>Pseudomonadati</taxon>
        <taxon>Pseudomonadota</taxon>
        <taxon>Gammaproteobacteria</taxon>
        <taxon>Pasteurellales</taxon>
        <taxon>Pasteurellaceae</taxon>
        <taxon>Volucribacter</taxon>
    </lineage>
</organism>
<evidence type="ECO:0000313" key="3">
    <source>
        <dbReference type="Proteomes" id="UP001155500"/>
    </source>
</evidence>
<proteinExistence type="predicted"/>
<name>A0A9X4SLJ0_9PAST</name>
<gene>
    <name evidence="2" type="ORF">A6A20_11475</name>
</gene>
<comment type="caution">
    <text evidence="2">The sequence shown here is derived from an EMBL/GenBank/DDBJ whole genome shotgun (WGS) entry which is preliminary data.</text>
</comment>
<dbReference type="EMBL" id="LWID01000001">
    <property type="protein sequence ID" value="MDG6896219.1"/>
    <property type="molecule type" value="Genomic_DNA"/>
</dbReference>
<protein>
    <submittedName>
        <fullName evidence="2">Uncharacterized protein</fullName>
    </submittedName>
</protein>
<dbReference type="Proteomes" id="UP001155500">
    <property type="component" value="Unassembled WGS sequence"/>
</dbReference>
<evidence type="ECO:0000313" key="2">
    <source>
        <dbReference type="EMBL" id="MDG6896219.1"/>
    </source>
</evidence>
<evidence type="ECO:0000256" key="1">
    <source>
        <dbReference type="SAM" id="SignalP"/>
    </source>
</evidence>
<dbReference type="AlphaFoldDB" id="A0A9X4SLJ0"/>
<sequence>MRYCFILILLISTIFNANITSNNDGINIVEKYNPSLIIGGDYLYDLAVDYYEKNNILSFCLSSLAISKNLKYYSLYFMKKGLL</sequence>
<feature type="signal peptide" evidence="1">
    <location>
        <begin position="1"/>
        <end position="17"/>
    </location>
</feature>